<dbReference type="PANTHER" id="PTHR11104">
    <property type="entry name" value="AMINOGLYCOSIDE N3-ACETYLTRANSFERASE"/>
    <property type="match status" value="1"/>
</dbReference>
<dbReference type="EMBL" id="ONZF01000016">
    <property type="protein sequence ID" value="SPJ26241.1"/>
    <property type="molecule type" value="Genomic_DNA"/>
</dbReference>
<dbReference type="GO" id="GO:0046353">
    <property type="term" value="F:aminoglycoside 3-N-acetyltransferase activity"/>
    <property type="evidence" value="ECO:0007669"/>
    <property type="project" value="UniProtKB-EC"/>
</dbReference>
<dbReference type="InterPro" id="IPR028345">
    <property type="entry name" value="Antibiotic_NAT-like"/>
</dbReference>
<evidence type="ECO:0000256" key="5">
    <source>
        <dbReference type="RuleBase" id="RU365031"/>
    </source>
</evidence>
<dbReference type="Pfam" id="PF02522">
    <property type="entry name" value="Antibiotic_NAT"/>
    <property type="match status" value="1"/>
</dbReference>
<dbReference type="GO" id="GO:0046677">
    <property type="term" value="P:response to antibiotic"/>
    <property type="evidence" value="ECO:0007669"/>
    <property type="project" value="UniProtKB-KW"/>
</dbReference>
<keyword evidence="3 5" id="KW-0808">Transferase</keyword>
<keyword evidence="7" id="KW-1185">Reference proteome</keyword>
<dbReference type="PANTHER" id="PTHR11104:SF0">
    <property type="entry name" value="SPBETA PROPHAGE-DERIVED AMINOGLYCOSIDE N(3')-ACETYLTRANSFERASE-LIKE PROTEIN YOKD"/>
    <property type="match status" value="1"/>
</dbReference>
<comment type="similarity">
    <text evidence="1 5">Belongs to the antibiotic N-acetyltransferase family.</text>
</comment>
<dbReference type="SUPFAM" id="SSF110710">
    <property type="entry name" value="TTHA0583/YokD-like"/>
    <property type="match status" value="1"/>
</dbReference>
<protein>
    <recommendedName>
        <fullName evidence="2 5">Aminoglycoside N(3)-acetyltransferase</fullName>
        <ecNumber evidence="5">2.3.1.-</ecNumber>
    </recommendedName>
</protein>
<proteinExistence type="inferred from homology"/>
<organism evidence="6 7">
    <name type="scientific">Palleronia abyssalis</name>
    <dbReference type="NCBI Taxonomy" id="1501240"/>
    <lineage>
        <taxon>Bacteria</taxon>
        <taxon>Pseudomonadati</taxon>
        <taxon>Pseudomonadota</taxon>
        <taxon>Alphaproteobacteria</taxon>
        <taxon>Rhodobacterales</taxon>
        <taxon>Roseobacteraceae</taxon>
        <taxon>Palleronia</taxon>
    </lineage>
</organism>
<accession>A0A2R8C1F4</accession>
<reference evidence="6 7" key="1">
    <citation type="submission" date="2018-03" db="EMBL/GenBank/DDBJ databases">
        <authorList>
            <person name="Keele B.F."/>
        </authorList>
    </citation>
    <scope>NUCLEOTIDE SEQUENCE [LARGE SCALE GENOMIC DNA]</scope>
    <source>
        <strain evidence="6 7">CECT 8504</strain>
    </source>
</reference>
<evidence type="ECO:0000256" key="3">
    <source>
        <dbReference type="ARBA" id="ARBA00022679"/>
    </source>
</evidence>
<dbReference type="AlphaFoldDB" id="A0A2R8C1F4"/>
<name>A0A2R8C1F4_9RHOB</name>
<dbReference type="InterPro" id="IPR003679">
    <property type="entry name" value="Amioglycoside_AcTrfase"/>
</dbReference>
<evidence type="ECO:0000313" key="7">
    <source>
        <dbReference type="Proteomes" id="UP000244912"/>
    </source>
</evidence>
<dbReference type="Proteomes" id="UP000244912">
    <property type="component" value="Unassembled WGS sequence"/>
</dbReference>
<evidence type="ECO:0000256" key="4">
    <source>
        <dbReference type="ARBA" id="ARBA00023315"/>
    </source>
</evidence>
<evidence type="ECO:0000256" key="1">
    <source>
        <dbReference type="ARBA" id="ARBA00006383"/>
    </source>
</evidence>
<sequence length="279" mass="29818">MVESHSGVQSLRMVPTLARRPLPLIRQSDIEAACVSAGLGVGDVALVHASLSRLGYVIGGAECVVRALLKVVGDAGTLMAPAQTWLNLDPERGVHGLPKQTWPLLRQEWPGFDPAVTPSVGMGAVAEQIRTWPGASRSLHPARSWAAVGARAADLTAEHDLNDVHGERSPLGAAIRAKAKVVLIGVGYDKCTALHLAETRFATLGAPVLTERSWVRTRSGRQDVTYTTPLFNNSDFPSIGAAFEDDLDARPVALGGGEVRIVDAARLVAFAERWMQTNR</sequence>
<keyword evidence="5" id="KW-0046">Antibiotic resistance</keyword>
<dbReference type="OrthoDB" id="7330654at2"/>
<gene>
    <name evidence="6" type="primary">yokD</name>
    <name evidence="6" type="ORF">PAA8504_04098</name>
</gene>
<comment type="catalytic activity">
    <reaction evidence="5">
        <text>a 2-deoxystreptamine antibiotic + acetyl-CoA = an N(3)-acetyl-2-deoxystreptamine antibiotic + CoA + H(+)</text>
        <dbReference type="Rhea" id="RHEA:12665"/>
        <dbReference type="ChEBI" id="CHEBI:15378"/>
        <dbReference type="ChEBI" id="CHEBI:57287"/>
        <dbReference type="ChEBI" id="CHEBI:57288"/>
        <dbReference type="ChEBI" id="CHEBI:57921"/>
        <dbReference type="ChEBI" id="CHEBI:77452"/>
        <dbReference type="EC" id="2.3.1.81"/>
    </reaction>
</comment>
<keyword evidence="4 5" id="KW-0012">Acyltransferase</keyword>
<evidence type="ECO:0000313" key="6">
    <source>
        <dbReference type="EMBL" id="SPJ26241.1"/>
    </source>
</evidence>
<dbReference type="EC" id="2.3.1.-" evidence="5"/>
<evidence type="ECO:0000256" key="2">
    <source>
        <dbReference type="ARBA" id="ARBA00012882"/>
    </source>
</evidence>